<evidence type="ECO:0000313" key="2">
    <source>
        <dbReference type="Proteomes" id="UP000615446"/>
    </source>
</evidence>
<comment type="caution">
    <text evidence="1">The sequence shown here is derived from an EMBL/GenBank/DDBJ whole genome shotgun (WGS) entry which is preliminary data.</text>
</comment>
<accession>A0A8H3LCT3</accession>
<evidence type="ECO:0000313" key="1">
    <source>
        <dbReference type="EMBL" id="GES83323.1"/>
    </source>
</evidence>
<protein>
    <submittedName>
        <fullName evidence="1">Uncharacterized protein</fullName>
    </submittedName>
</protein>
<sequence>MKFKNPMFLVQRETLDEWNHLTKEEEEANRMRKNLVSVQVKSSWINKLGTNTSQQEDLKRIDLPMFIQPLTMSTKHTHQDFRTKICSKKKTRIRYTDQNLFKSSSDTRFVSEYSDDTLFRVIVCRCFCNNLAS</sequence>
<reference evidence="1" key="1">
    <citation type="submission" date="2019-10" db="EMBL/GenBank/DDBJ databases">
        <title>Conservation and host-specific expression of non-tandemly repeated heterogenous ribosome RNA gene in arbuscular mycorrhizal fungi.</title>
        <authorList>
            <person name="Maeda T."/>
            <person name="Kobayashi Y."/>
            <person name="Nakagawa T."/>
            <person name="Ezawa T."/>
            <person name="Yamaguchi K."/>
            <person name="Bino T."/>
            <person name="Nishimoto Y."/>
            <person name="Shigenobu S."/>
            <person name="Kawaguchi M."/>
        </authorList>
    </citation>
    <scope>NUCLEOTIDE SEQUENCE</scope>
    <source>
        <strain evidence="1">HR1</strain>
    </source>
</reference>
<name>A0A8H3LCT3_9GLOM</name>
<dbReference type="EMBL" id="BLAL01000068">
    <property type="protein sequence ID" value="GES83323.1"/>
    <property type="molecule type" value="Genomic_DNA"/>
</dbReference>
<gene>
    <name evidence="1" type="ORF">RCL2_001048200</name>
</gene>
<proteinExistence type="predicted"/>
<organism evidence="1 2">
    <name type="scientific">Rhizophagus clarus</name>
    <dbReference type="NCBI Taxonomy" id="94130"/>
    <lineage>
        <taxon>Eukaryota</taxon>
        <taxon>Fungi</taxon>
        <taxon>Fungi incertae sedis</taxon>
        <taxon>Mucoromycota</taxon>
        <taxon>Glomeromycotina</taxon>
        <taxon>Glomeromycetes</taxon>
        <taxon>Glomerales</taxon>
        <taxon>Glomeraceae</taxon>
        <taxon>Rhizophagus</taxon>
    </lineage>
</organism>
<dbReference type="AlphaFoldDB" id="A0A8H3LCT3"/>
<dbReference type="Proteomes" id="UP000615446">
    <property type="component" value="Unassembled WGS sequence"/>
</dbReference>